<sequence length="67" mass="7932">MCLLPKPGRNLDYGTVFHHHLHPTIPTPSTILIDDQRDHSSKPRDPIPKNYPKRRFPRTYPIHNIRQ</sequence>
<gene>
    <name evidence="2" type="ORF">CLUP02_05701</name>
</gene>
<reference evidence="2" key="1">
    <citation type="journal article" date="2021" name="Mol. Plant Microbe Interact.">
        <title>Complete Genome Sequence of the Plant-Pathogenic Fungus Colletotrichum lupini.</title>
        <authorList>
            <person name="Baroncelli R."/>
            <person name="Pensec F."/>
            <person name="Da Lio D."/>
            <person name="Boufleur T."/>
            <person name="Vicente I."/>
            <person name="Sarrocco S."/>
            <person name="Picot A."/>
            <person name="Baraldi E."/>
            <person name="Sukno S."/>
            <person name="Thon M."/>
            <person name="Le Floch G."/>
        </authorList>
    </citation>
    <scope>NUCLEOTIDE SEQUENCE</scope>
    <source>
        <strain evidence="2">IMI 504893</strain>
    </source>
</reference>
<dbReference type="RefSeq" id="XP_049141850.1">
    <property type="nucleotide sequence ID" value="XM_049284707.1"/>
</dbReference>
<protein>
    <submittedName>
        <fullName evidence="2">Uncharacterized protein</fullName>
    </submittedName>
</protein>
<dbReference type="AlphaFoldDB" id="A0A9Q8SMQ3"/>
<feature type="region of interest" description="Disordered" evidence="1">
    <location>
        <begin position="26"/>
        <end position="67"/>
    </location>
</feature>
<evidence type="ECO:0000313" key="2">
    <source>
        <dbReference type="EMBL" id="UQC80219.1"/>
    </source>
</evidence>
<name>A0A9Q8SMQ3_9PEZI</name>
<dbReference type="Proteomes" id="UP000830671">
    <property type="component" value="Chromosome 3"/>
</dbReference>
<evidence type="ECO:0000313" key="3">
    <source>
        <dbReference type="Proteomes" id="UP000830671"/>
    </source>
</evidence>
<evidence type="ECO:0000256" key="1">
    <source>
        <dbReference type="SAM" id="MobiDB-lite"/>
    </source>
</evidence>
<dbReference type="EMBL" id="CP019475">
    <property type="protein sequence ID" value="UQC80219.1"/>
    <property type="molecule type" value="Genomic_DNA"/>
</dbReference>
<keyword evidence="3" id="KW-1185">Reference proteome</keyword>
<accession>A0A9Q8SMQ3</accession>
<dbReference type="GeneID" id="73339717"/>
<organism evidence="2 3">
    <name type="scientific">Colletotrichum lupini</name>
    <dbReference type="NCBI Taxonomy" id="145971"/>
    <lineage>
        <taxon>Eukaryota</taxon>
        <taxon>Fungi</taxon>
        <taxon>Dikarya</taxon>
        <taxon>Ascomycota</taxon>
        <taxon>Pezizomycotina</taxon>
        <taxon>Sordariomycetes</taxon>
        <taxon>Hypocreomycetidae</taxon>
        <taxon>Glomerellales</taxon>
        <taxon>Glomerellaceae</taxon>
        <taxon>Colletotrichum</taxon>
        <taxon>Colletotrichum acutatum species complex</taxon>
    </lineage>
</organism>
<proteinExistence type="predicted"/>
<dbReference type="KEGG" id="clup:CLUP02_05701"/>
<feature type="compositionally biased region" description="Basic and acidic residues" evidence="1">
    <location>
        <begin position="34"/>
        <end position="47"/>
    </location>
</feature>